<comment type="cofactor">
    <cofactor evidence="1 6">
        <name>pyridoxal 5'-phosphate</name>
        <dbReference type="ChEBI" id="CHEBI:597326"/>
    </cofactor>
</comment>
<gene>
    <name evidence="8" type="ORF">RGB73_06575</name>
</gene>
<dbReference type="InterPro" id="IPR004839">
    <property type="entry name" value="Aminotransferase_I/II_large"/>
</dbReference>
<reference evidence="8 9" key="1">
    <citation type="submission" date="2023-09" db="EMBL/GenBank/DDBJ databases">
        <title>Complete Genome and Methylome dissection of Bacillus brevis NEB573 original source of BbsI restriction endonuclease.</title>
        <authorList>
            <person name="Fomenkov A."/>
            <person name="Roberts R.D."/>
        </authorList>
    </citation>
    <scope>NUCLEOTIDE SEQUENCE [LARGE SCALE GENOMIC DNA]</scope>
    <source>
        <strain evidence="8 9">NEB573</strain>
    </source>
</reference>
<comment type="similarity">
    <text evidence="2 6">Belongs to the class-I pyridoxal-phosphate-dependent aminotransferase family.</text>
</comment>
<sequence>MSMQLSVKSRLSSTVASLKPSGIRRFFDLAASMEGVISLGVGEPDFVTPWRMREASISSLERGHTAYTSNAGLLELRVEIQKYLEERFSVSYHPESEILVTVGASEAIDIALRAILDPGDEVLVVEPCYVSYEPVIRLAGGVPVFLKTSMENQFKLTPQELEAGITPKTKAIIFCYPNNPTGGTMTAEEWKTLLPIIEKHDLLVISDEIYAELTYGRMHDSIAALPGMKERTILISGFSKAFAMTGWRLGYVCAMPDLLAGMLKIHQYTMLCAPTMAQMAALEALRHGRADMERMIESYRQRRNFVVDGFRQIGLSCHEPDGAFYAFPSIASTGMSSAEFAEKLLMEEKVAVVPGDVFGESGHGHIRCSYATSMEQLKKALDRMERFMGKWSEATR</sequence>
<dbReference type="EC" id="2.6.1.-" evidence="6"/>
<feature type="domain" description="Aminotransferase class I/classII large" evidence="7">
    <location>
        <begin position="35"/>
        <end position="383"/>
    </location>
</feature>
<dbReference type="InterPro" id="IPR015422">
    <property type="entry name" value="PyrdxlP-dep_Trfase_small"/>
</dbReference>
<dbReference type="PANTHER" id="PTHR46383">
    <property type="entry name" value="ASPARTATE AMINOTRANSFERASE"/>
    <property type="match status" value="1"/>
</dbReference>
<dbReference type="InterPro" id="IPR015424">
    <property type="entry name" value="PyrdxlP-dep_Trfase"/>
</dbReference>
<evidence type="ECO:0000256" key="3">
    <source>
        <dbReference type="ARBA" id="ARBA00022576"/>
    </source>
</evidence>
<dbReference type="InterPro" id="IPR004838">
    <property type="entry name" value="NHTrfase_class1_PyrdxlP-BS"/>
</dbReference>
<dbReference type="Gene3D" id="3.90.1150.10">
    <property type="entry name" value="Aspartate Aminotransferase, domain 1"/>
    <property type="match status" value="1"/>
</dbReference>
<evidence type="ECO:0000256" key="4">
    <source>
        <dbReference type="ARBA" id="ARBA00022679"/>
    </source>
</evidence>
<dbReference type="Pfam" id="PF00155">
    <property type="entry name" value="Aminotran_1_2"/>
    <property type="match status" value="1"/>
</dbReference>
<dbReference type="InterPro" id="IPR050596">
    <property type="entry name" value="AspAT/PAT-like"/>
</dbReference>
<evidence type="ECO:0000256" key="6">
    <source>
        <dbReference type="RuleBase" id="RU000481"/>
    </source>
</evidence>
<evidence type="ECO:0000313" key="8">
    <source>
        <dbReference type="EMBL" id="WNC15976.1"/>
    </source>
</evidence>
<dbReference type="Proteomes" id="UP001256827">
    <property type="component" value="Chromosome"/>
</dbReference>
<evidence type="ECO:0000256" key="2">
    <source>
        <dbReference type="ARBA" id="ARBA00007441"/>
    </source>
</evidence>
<proteinExistence type="inferred from homology"/>
<keyword evidence="4 6" id="KW-0808">Transferase</keyword>
<dbReference type="SUPFAM" id="SSF53383">
    <property type="entry name" value="PLP-dependent transferases"/>
    <property type="match status" value="1"/>
</dbReference>
<dbReference type="RefSeq" id="WP_310770236.1">
    <property type="nucleotide sequence ID" value="NZ_CP134050.1"/>
</dbReference>
<keyword evidence="9" id="KW-1185">Reference proteome</keyword>
<evidence type="ECO:0000259" key="7">
    <source>
        <dbReference type="Pfam" id="PF00155"/>
    </source>
</evidence>
<protein>
    <recommendedName>
        <fullName evidence="6">Aminotransferase</fullName>
        <ecNumber evidence="6">2.6.1.-</ecNumber>
    </recommendedName>
</protein>
<evidence type="ECO:0000313" key="9">
    <source>
        <dbReference type="Proteomes" id="UP001256827"/>
    </source>
</evidence>
<dbReference type="Gene3D" id="3.40.640.10">
    <property type="entry name" value="Type I PLP-dependent aspartate aminotransferase-like (Major domain)"/>
    <property type="match status" value="1"/>
</dbReference>
<keyword evidence="5" id="KW-0663">Pyridoxal phosphate</keyword>
<name>A0ABY9T790_BREBE</name>
<evidence type="ECO:0000256" key="5">
    <source>
        <dbReference type="ARBA" id="ARBA00022898"/>
    </source>
</evidence>
<dbReference type="PANTHER" id="PTHR46383:SF3">
    <property type="entry name" value="ASPARTATE AMINOTRANSFERASE-RELATED"/>
    <property type="match status" value="1"/>
</dbReference>
<accession>A0ABY9T790</accession>
<dbReference type="PROSITE" id="PS00105">
    <property type="entry name" value="AA_TRANSFER_CLASS_1"/>
    <property type="match status" value="1"/>
</dbReference>
<keyword evidence="3 6" id="KW-0032">Aminotransferase</keyword>
<dbReference type="CDD" id="cd00609">
    <property type="entry name" value="AAT_like"/>
    <property type="match status" value="1"/>
</dbReference>
<organism evidence="8 9">
    <name type="scientific">Brevibacillus brevis</name>
    <name type="common">Bacillus brevis</name>
    <dbReference type="NCBI Taxonomy" id="1393"/>
    <lineage>
        <taxon>Bacteria</taxon>
        <taxon>Bacillati</taxon>
        <taxon>Bacillota</taxon>
        <taxon>Bacilli</taxon>
        <taxon>Bacillales</taxon>
        <taxon>Paenibacillaceae</taxon>
        <taxon>Brevibacillus</taxon>
    </lineage>
</organism>
<evidence type="ECO:0000256" key="1">
    <source>
        <dbReference type="ARBA" id="ARBA00001933"/>
    </source>
</evidence>
<dbReference type="GO" id="GO:0008483">
    <property type="term" value="F:transaminase activity"/>
    <property type="evidence" value="ECO:0007669"/>
    <property type="project" value="UniProtKB-KW"/>
</dbReference>
<dbReference type="EMBL" id="CP134050">
    <property type="protein sequence ID" value="WNC15976.1"/>
    <property type="molecule type" value="Genomic_DNA"/>
</dbReference>
<dbReference type="NCBIfam" id="NF005816">
    <property type="entry name" value="PRK07682.1"/>
    <property type="match status" value="1"/>
</dbReference>
<dbReference type="InterPro" id="IPR015421">
    <property type="entry name" value="PyrdxlP-dep_Trfase_major"/>
</dbReference>